<dbReference type="Pfam" id="PF20258">
    <property type="entry name" value="tRNA_Me_trans_C"/>
    <property type="match status" value="1"/>
</dbReference>
<organism evidence="14 15">
    <name type="scientific">Candidatus Merdiplasma excrementigallinarum</name>
    <dbReference type="NCBI Taxonomy" id="2840864"/>
    <lineage>
        <taxon>Bacteria</taxon>
        <taxon>Bacillati</taxon>
        <taxon>Bacillota</taxon>
        <taxon>Clostridia</taxon>
        <taxon>Lachnospirales</taxon>
        <taxon>Lachnospiraceae</taxon>
        <taxon>Lachnospiraceae incertae sedis</taxon>
        <taxon>Candidatus Merdiplasma</taxon>
    </lineage>
</organism>
<keyword evidence="1 11" id="KW-0963">Cytoplasm</keyword>
<dbReference type="GO" id="GO:0103016">
    <property type="term" value="F:tRNA-uridine 2-sulfurtransferase activity"/>
    <property type="evidence" value="ECO:0007669"/>
    <property type="project" value="UniProtKB-EC"/>
</dbReference>
<evidence type="ECO:0000313" key="15">
    <source>
        <dbReference type="Proteomes" id="UP000886889"/>
    </source>
</evidence>
<name>A0A9D1NZ58_9FIRM</name>
<dbReference type="InterPro" id="IPR023382">
    <property type="entry name" value="MnmA-like_central_sf"/>
</dbReference>
<dbReference type="InterPro" id="IPR046884">
    <property type="entry name" value="MnmA-like_central"/>
</dbReference>
<evidence type="ECO:0000256" key="2">
    <source>
        <dbReference type="ARBA" id="ARBA00022555"/>
    </source>
</evidence>
<dbReference type="Gene3D" id="3.40.50.620">
    <property type="entry name" value="HUPs"/>
    <property type="match status" value="1"/>
</dbReference>
<dbReference type="InterPro" id="IPR046885">
    <property type="entry name" value="MnmA-like_C"/>
</dbReference>
<dbReference type="NCBIfam" id="TIGR00420">
    <property type="entry name" value="trmU"/>
    <property type="match status" value="1"/>
</dbReference>
<feature type="active site" description="Nucleophile" evidence="11">
    <location>
        <position position="103"/>
    </location>
</feature>
<evidence type="ECO:0000256" key="7">
    <source>
        <dbReference type="ARBA" id="ARBA00022884"/>
    </source>
</evidence>
<dbReference type="HAMAP" id="MF_00144">
    <property type="entry name" value="tRNA_thiouridyl_MnmA"/>
    <property type="match status" value="1"/>
</dbReference>
<dbReference type="InterPro" id="IPR004506">
    <property type="entry name" value="MnmA-like"/>
</dbReference>
<dbReference type="PANTHER" id="PTHR11933:SF5">
    <property type="entry name" value="MITOCHONDRIAL TRNA-SPECIFIC 2-THIOURIDYLASE 1"/>
    <property type="match status" value="1"/>
</dbReference>
<dbReference type="FunFam" id="2.40.30.10:FF:000023">
    <property type="entry name" value="tRNA-specific 2-thiouridylase MnmA"/>
    <property type="match status" value="1"/>
</dbReference>
<dbReference type="Pfam" id="PF20259">
    <property type="entry name" value="tRNA_Me_trans_M"/>
    <property type="match status" value="1"/>
</dbReference>
<evidence type="ECO:0000256" key="1">
    <source>
        <dbReference type="ARBA" id="ARBA00022490"/>
    </source>
</evidence>
<keyword evidence="6 11" id="KW-0067">ATP-binding</keyword>
<dbReference type="FunFam" id="2.30.30.280:FF:000001">
    <property type="entry name" value="tRNA-specific 2-thiouridylase MnmA"/>
    <property type="match status" value="1"/>
</dbReference>
<evidence type="ECO:0000313" key="14">
    <source>
        <dbReference type="EMBL" id="HIV22613.1"/>
    </source>
</evidence>
<gene>
    <name evidence="11 14" type="primary">mnmA</name>
    <name evidence="14" type="ORF">IAC80_01605</name>
</gene>
<dbReference type="InterPro" id="IPR014729">
    <property type="entry name" value="Rossmann-like_a/b/a_fold"/>
</dbReference>
<evidence type="ECO:0000256" key="9">
    <source>
        <dbReference type="ARBA" id="ARBA00051542"/>
    </source>
</evidence>
<dbReference type="PANTHER" id="PTHR11933">
    <property type="entry name" value="TRNA 5-METHYLAMINOMETHYL-2-THIOURIDYLATE -METHYLTRANSFERASE"/>
    <property type="match status" value="1"/>
</dbReference>
<evidence type="ECO:0000256" key="8">
    <source>
        <dbReference type="ARBA" id="ARBA00023157"/>
    </source>
</evidence>
<feature type="region of interest" description="Interaction with tRNA" evidence="11">
    <location>
        <begin position="308"/>
        <end position="309"/>
    </location>
</feature>
<keyword evidence="7 11" id="KW-0694">RNA-binding</keyword>
<dbReference type="CDD" id="cd01998">
    <property type="entry name" value="MnmA_TRMU-like"/>
    <property type="match status" value="1"/>
</dbReference>
<evidence type="ECO:0000259" key="13">
    <source>
        <dbReference type="Pfam" id="PF20259"/>
    </source>
</evidence>
<dbReference type="EC" id="2.8.1.13" evidence="11"/>
<dbReference type="Proteomes" id="UP000886889">
    <property type="component" value="Unassembled WGS sequence"/>
</dbReference>
<evidence type="ECO:0000256" key="3">
    <source>
        <dbReference type="ARBA" id="ARBA00022679"/>
    </source>
</evidence>
<feature type="domain" description="tRNA-specific 2-thiouridylase MnmA-like central" evidence="13">
    <location>
        <begin position="211"/>
        <end position="274"/>
    </location>
</feature>
<dbReference type="SUPFAM" id="SSF52402">
    <property type="entry name" value="Adenine nucleotide alpha hydrolases-like"/>
    <property type="match status" value="1"/>
</dbReference>
<dbReference type="GO" id="GO:0000049">
    <property type="term" value="F:tRNA binding"/>
    <property type="evidence" value="ECO:0007669"/>
    <property type="project" value="UniProtKB-KW"/>
</dbReference>
<evidence type="ECO:0000256" key="6">
    <source>
        <dbReference type="ARBA" id="ARBA00022840"/>
    </source>
</evidence>
<comment type="caution">
    <text evidence="14">The sequence shown here is derived from an EMBL/GenBank/DDBJ whole genome shotgun (WGS) entry which is preliminary data.</text>
</comment>
<dbReference type="EMBL" id="DVOS01000021">
    <property type="protein sequence ID" value="HIV22613.1"/>
    <property type="molecule type" value="Genomic_DNA"/>
</dbReference>
<keyword evidence="8" id="KW-1015">Disulfide bond</keyword>
<keyword evidence="5 11" id="KW-0547">Nucleotide-binding</keyword>
<dbReference type="GO" id="GO:0005737">
    <property type="term" value="C:cytoplasm"/>
    <property type="evidence" value="ECO:0007669"/>
    <property type="project" value="UniProtKB-SubCell"/>
</dbReference>
<dbReference type="GO" id="GO:0005524">
    <property type="term" value="F:ATP binding"/>
    <property type="evidence" value="ECO:0007669"/>
    <property type="project" value="UniProtKB-KW"/>
</dbReference>
<keyword evidence="3 11" id="KW-0808">Transferase</keyword>
<comment type="function">
    <text evidence="10 11">Catalyzes the 2-thiolation of uridine at the wobble position (U34) of tRNA, leading to the formation of s(2)U34.</text>
</comment>
<dbReference type="Gene3D" id="2.30.30.280">
    <property type="entry name" value="Adenine nucleotide alpha hydrolases-like domains"/>
    <property type="match status" value="1"/>
</dbReference>
<feature type="domain" description="tRNA-specific 2-thiouridylase MnmA-like C-terminal" evidence="12">
    <location>
        <begin position="283"/>
        <end position="357"/>
    </location>
</feature>
<dbReference type="Gene3D" id="2.40.30.10">
    <property type="entry name" value="Translation factors"/>
    <property type="match status" value="1"/>
</dbReference>
<feature type="site" description="Interaction with tRNA" evidence="11">
    <location>
        <position position="128"/>
    </location>
</feature>
<dbReference type="GO" id="GO:0002143">
    <property type="term" value="P:tRNA wobble position uridine thiolation"/>
    <property type="evidence" value="ECO:0007669"/>
    <property type="project" value="TreeGrafter"/>
</dbReference>
<keyword evidence="2 11" id="KW-0820">tRNA-binding</keyword>
<feature type="binding site" evidence="11">
    <location>
        <begin position="8"/>
        <end position="15"/>
    </location>
    <ligand>
        <name>ATP</name>
        <dbReference type="ChEBI" id="CHEBI:30616"/>
    </ligand>
</feature>
<feature type="binding site" evidence="11">
    <location>
        <position position="127"/>
    </location>
    <ligand>
        <name>ATP</name>
        <dbReference type="ChEBI" id="CHEBI:30616"/>
    </ligand>
</feature>
<feature type="binding site" evidence="11">
    <location>
        <position position="34"/>
    </location>
    <ligand>
        <name>ATP</name>
        <dbReference type="ChEBI" id="CHEBI:30616"/>
    </ligand>
</feature>
<feature type="active site" description="Cysteine persulfide intermediate" evidence="11">
    <location>
        <position position="202"/>
    </location>
</feature>
<keyword evidence="4 11" id="KW-0819">tRNA processing</keyword>
<evidence type="ECO:0000259" key="12">
    <source>
        <dbReference type="Pfam" id="PF20258"/>
    </source>
</evidence>
<comment type="catalytic activity">
    <reaction evidence="9 11">
        <text>S-sulfanyl-L-cysteinyl-[protein] + uridine(34) in tRNA + AH2 + ATP = 2-thiouridine(34) in tRNA + L-cysteinyl-[protein] + A + AMP + diphosphate + H(+)</text>
        <dbReference type="Rhea" id="RHEA:47032"/>
        <dbReference type="Rhea" id="RHEA-COMP:10131"/>
        <dbReference type="Rhea" id="RHEA-COMP:11726"/>
        <dbReference type="Rhea" id="RHEA-COMP:11727"/>
        <dbReference type="Rhea" id="RHEA-COMP:11728"/>
        <dbReference type="ChEBI" id="CHEBI:13193"/>
        <dbReference type="ChEBI" id="CHEBI:15378"/>
        <dbReference type="ChEBI" id="CHEBI:17499"/>
        <dbReference type="ChEBI" id="CHEBI:29950"/>
        <dbReference type="ChEBI" id="CHEBI:30616"/>
        <dbReference type="ChEBI" id="CHEBI:33019"/>
        <dbReference type="ChEBI" id="CHEBI:61963"/>
        <dbReference type="ChEBI" id="CHEBI:65315"/>
        <dbReference type="ChEBI" id="CHEBI:87170"/>
        <dbReference type="ChEBI" id="CHEBI:456215"/>
        <dbReference type="EC" id="2.8.1.13"/>
    </reaction>
</comment>
<comment type="subcellular location">
    <subcellularLocation>
        <location evidence="11">Cytoplasm</location>
    </subcellularLocation>
</comment>
<feature type="site" description="Interaction with tRNA" evidence="11">
    <location>
        <position position="341"/>
    </location>
</feature>
<dbReference type="Pfam" id="PF03054">
    <property type="entry name" value="tRNA_Me_trans"/>
    <property type="match status" value="1"/>
</dbReference>
<accession>A0A9D1NZ58</accession>
<evidence type="ECO:0000256" key="10">
    <source>
        <dbReference type="ARBA" id="ARBA00056575"/>
    </source>
</evidence>
<comment type="caution">
    <text evidence="11">Lacks conserved residue(s) required for the propagation of feature annotation.</text>
</comment>
<comment type="similarity">
    <text evidence="11">Belongs to the MnmA/TRMU family.</text>
</comment>
<evidence type="ECO:0000256" key="5">
    <source>
        <dbReference type="ARBA" id="ARBA00022741"/>
    </source>
</evidence>
<evidence type="ECO:0000256" key="11">
    <source>
        <dbReference type="HAMAP-Rule" id="MF_00144"/>
    </source>
</evidence>
<dbReference type="NCBIfam" id="NF001138">
    <property type="entry name" value="PRK00143.1"/>
    <property type="match status" value="1"/>
</dbReference>
<sequence>MKKRALIAMSGGVDSSVAAALTRDAGYECVGVMMKLFDPGTEAETAGYTCCAPDHREDAARVARQLGMEFSILDFGEEFAGRVISRFVSAYEKGETPNPCIDCNRYMKFGKLFEKAGELHCGKIVTGHYARTARDEKTGRWLLKRAANRAKDQSYVLYFLSQEQLAHIFFPLGEYESKEQVRSLAARYGFSNAEKHDSQDICFVTGKSYGDFMEAYTGKKYPEGEFVDSQGRVLGRHRGIIRYTIGQRKGLGLALPAPLYVCRKELETNRVVLSPEEELYASSLTTGDFNWIACEPSGTPLRVTAKTRYNGKEAAAAASLLENGEVRVVFDQPQRAITPGQAVVLYDGDTVVGGGTIRRVDR</sequence>
<proteinExistence type="inferred from homology"/>
<reference evidence="14" key="2">
    <citation type="journal article" date="2021" name="PeerJ">
        <title>Extensive microbial diversity within the chicken gut microbiome revealed by metagenomics and culture.</title>
        <authorList>
            <person name="Gilroy R."/>
            <person name="Ravi A."/>
            <person name="Getino M."/>
            <person name="Pursley I."/>
            <person name="Horton D.L."/>
            <person name="Alikhan N.F."/>
            <person name="Baker D."/>
            <person name="Gharbi K."/>
            <person name="Hall N."/>
            <person name="Watson M."/>
            <person name="Adriaenssens E.M."/>
            <person name="Foster-Nyarko E."/>
            <person name="Jarju S."/>
            <person name="Secka A."/>
            <person name="Antonio M."/>
            <person name="Oren A."/>
            <person name="Chaudhuri R.R."/>
            <person name="La Ragione R."/>
            <person name="Hildebrand F."/>
            <person name="Pallen M.J."/>
        </authorList>
    </citation>
    <scope>NUCLEOTIDE SEQUENCE</scope>
    <source>
        <strain evidence="14">ChiBcec6-7307</strain>
    </source>
</reference>
<protein>
    <recommendedName>
        <fullName evidence="11">tRNA-specific 2-thiouridylase MnmA</fullName>
        <ecNumber evidence="11">2.8.1.13</ecNumber>
    </recommendedName>
</protein>
<evidence type="ECO:0000256" key="4">
    <source>
        <dbReference type="ARBA" id="ARBA00022694"/>
    </source>
</evidence>
<feature type="region of interest" description="Interaction with tRNA" evidence="11">
    <location>
        <begin position="151"/>
        <end position="153"/>
    </location>
</feature>
<reference evidence="14" key="1">
    <citation type="submission" date="2020-10" db="EMBL/GenBank/DDBJ databases">
        <authorList>
            <person name="Gilroy R."/>
        </authorList>
    </citation>
    <scope>NUCLEOTIDE SEQUENCE</scope>
    <source>
        <strain evidence="14">ChiBcec6-7307</strain>
    </source>
</reference>
<dbReference type="AlphaFoldDB" id="A0A9D1NZ58"/>